<dbReference type="AlphaFoldDB" id="A0A410DXM4"/>
<sequence>MNNEHLEKLKPMEYADIEGQQLKRLRDLETEFNEEFGTEFYFMVMKKGNK</sequence>
<evidence type="ECO:0000313" key="2">
    <source>
        <dbReference type="Proteomes" id="UP000286268"/>
    </source>
</evidence>
<dbReference type="Proteomes" id="UP000286268">
    <property type="component" value="Chromosome"/>
</dbReference>
<reference evidence="1 2" key="1">
    <citation type="submission" date="2018-01" db="EMBL/GenBank/DDBJ databases">
        <title>Genome Sequencing and Assembly of Anaerobacter polyendosporus strain CT4.</title>
        <authorList>
            <person name="Tachaapaikoon C."/>
            <person name="Sutheeworapong S."/>
            <person name="Jenjaroenpun P."/>
            <person name="Wongsurawat T."/>
            <person name="Nookeaw I."/>
            <person name="Cheawchanlertfa P."/>
            <person name="Kosugi A."/>
            <person name="Cheevadhanarak S."/>
            <person name="Ratanakhanokchai K."/>
        </authorList>
    </citation>
    <scope>NUCLEOTIDE SEQUENCE [LARGE SCALE GENOMIC DNA]</scope>
    <source>
        <strain evidence="1 2">CT4</strain>
    </source>
</reference>
<gene>
    <name evidence="1" type="ORF">C1I91_21155</name>
</gene>
<organism evidence="1 2">
    <name type="scientific">Clostridium manihotivorum</name>
    <dbReference type="NCBI Taxonomy" id="2320868"/>
    <lineage>
        <taxon>Bacteria</taxon>
        <taxon>Bacillati</taxon>
        <taxon>Bacillota</taxon>
        <taxon>Clostridia</taxon>
        <taxon>Eubacteriales</taxon>
        <taxon>Clostridiaceae</taxon>
        <taxon>Clostridium</taxon>
    </lineage>
</organism>
<name>A0A410DXM4_9CLOT</name>
<dbReference type="RefSeq" id="WP_128214656.1">
    <property type="nucleotide sequence ID" value="NZ_CP025746.1"/>
</dbReference>
<proteinExistence type="predicted"/>
<evidence type="ECO:0000313" key="1">
    <source>
        <dbReference type="EMBL" id="QAA33936.1"/>
    </source>
</evidence>
<accession>A0A410DXM4</accession>
<keyword evidence="2" id="KW-1185">Reference proteome</keyword>
<protein>
    <submittedName>
        <fullName evidence="1">Polynucleotide phosphorylase</fullName>
    </submittedName>
</protein>
<dbReference type="KEGG" id="cmah:C1I91_21155"/>
<dbReference type="EMBL" id="CP025746">
    <property type="protein sequence ID" value="QAA33936.1"/>
    <property type="molecule type" value="Genomic_DNA"/>
</dbReference>